<proteinExistence type="predicted"/>
<dbReference type="STRING" id="655819.J4UTE5"/>
<name>J4UTE5_BEAB2</name>
<sequence>MRTITLLQFLPLVPAVLADTVQYPEIVPGPGLPSLASLGLTSEQLYKMESVSPSKVNKRASFAPNYVPFCESDQRAHTHVDGLRMCYTYLSYIGARDCTVPSGFRKALYCNAGDAHINGLSINGRSQTSSCASVAGALGWILDNCKLPNNQIAGSQAVSGNADIIVTGMSSSFSC</sequence>
<organism evidence="2 3">
    <name type="scientific">Beauveria bassiana (strain ARSEF 2860)</name>
    <name type="common">White muscardine disease fungus</name>
    <name type="synonym">Tritirachium shiotae</name>
    <dbReference type="NCBI Taxonomy" id="655819"/>
    <lineage>
        <taxon>Eukaryota</taxon>
        <taxon>Fungi</taxon>
        <taxon>Dikarya</taxon>
        <taxon>Ascomycota</taxon>
        <taxon>Pezizomycotina</taxon>
        <taxon>Sordariomycetes</taxon>
        <taxon>Hypocreomycetidae</taxon>
        <taxon>Hypocreales</taxon>
        <taxon>Cordycipitaceae</taxon>
        <taxon>Beauveria</taxon>
    </lineage>
</organism>
<dbReference type="Proteomes" id="UP000002762">
    <property type="component" value="Unassembled WGS sequence"/>
</dbReference>
<feature type="signal peptide" evidence="1">
    <location>
        <begin position="1"/>
        <end position="18"/>
    </location>
</feature>
<protein>
    <recommendedName>
        <fullName evidence="4">Secreted protein</fullName>
    </recommendedName>
</protein>
<gene>
    <name evidence="2" type="ORF">BBA_02122</name>
</gene>
<dbReference type="EMBL" id="JH725153">
    <property type="protein sequence ID" value="EJP69087.1"/>
    <property type="molecule type" value="Genomic_DNA"/>
</dbReference>
<dbReference type="GeneID" id="19885134"/>
<dbReference type="PANTHER" id="PTHR39603">
    <property type="entry name" value="CYANOVIRIN-N DOMAIN-CONTAINING PROTEIN"/>
    <property type="match status" value="1"/>
</dbReference>
<keyword evidence="1" id="KW-0732">Signal</keyword>
<evidence type="ECO:0008006" key="4">
    <source>
        <dbReference type="Google" id="ProtNLM"/>
    </source>
</evidence>
<reference evidence="2 3" key="1">
    <citation type="journal article" date="2012" name="Sci. Rep.">
        <title>Genomic perspectives on the evolution of fungal entomopathogenicity in Beauveria bassiana.</title>
        <authorList>
            <person name="Xiao G."/>
            <person name="Ying S.H."/>
            <person name="Zheng P."/>
            <person name="Wang Z.L."/>
            <person name="Zhang S."/>
            <person name="Xie X.Q."/>
            <person name="Shang Y."/>
            <person name="St Leger R.J."/>
            <person name="Zhao G.P."/>
            <person name="Wang C."/>
            <person name="Feng M.G."/>
        </authorList>
    </citation>
    <scope>NUCLEOTIDE SEQUENCE [LARGE SCALE GENOMIC DNA]</scope>
    <source>
        <strain evidence="2 3">ARSEF 2860</strain>
    </source>
</reference>
<evidence type="ECO:0000313" key="3">
    <source>
        <dbReference type="Proteomes" id="UP000002762"/>
    </source>
</evidence>
<dbReference type="PANTHER" id="PTHR39603:SF1">
    <property type="entry name" value="CYANOVIRIN-N DOMAIN-CONTAINING PROTEIN"/>
    <property type="match status" value="1"/>
</dbReference>
<accession>J4UTE5</accession>
<evidence type="ECO:0000313" key="2">
    <source>
        <dbReference type="EMBL" id="EJP69087.1"/>
    </source>
</evidence>
<keyword evidence="3" id="KW-1185">Reference proteome</keyword>
<dbReference type="HOGENOM" id="CLU_101873_0_0_1"/>
<dbReference type="OrthoDB" id="2112446at2759"/>
<dbReference type="RefSeq" id="XP_008595441.1">
    <property type="nucleotide sequence ID" value="XM_008597219.1"/>
</dbReference>
<dbReference type="InParanoid" id="J4UTE5"/>
<feature type="chain" id="PRO_5003781948" description="Secreted protein" evidence="1">
    <location>
        <begin position="19"/>
        <end position="175"/>
    </location>
</feature>
<dbReference type="AlphaFoldDB" id="J4UTE5"/>
<evidence type="ECO:0000256" key="1">
    <source>
        <dbReference type="SAM" id="SignalP"/>
    </source>
</evidence>